<organism evidence="1 2">
    <name type="scientific">Brassica carinata</name>
    <name type="common">Ethiopian mustard</name>
    <name type="synonym">Abyssinian cabbage</name>
    <dbReference type="NCBI Taxonomy" id="52824"/>
    <lineage>
        <taxon>Eukaryota</taxon>
        <taxon>Viridiplantae</taxon>
        <taxon>Streptophyta</taxon>
        <taxon>Embryophyta</taxon>
        <taxon>Tracheophyta</taxon>
        <taxon>Spermatophyta</taxon>
        <taxon>Magnoliopsida</taxon>
        <taxon>eudicotyledons</taxon>
        <taxon>Gunneridae</taxon>
        <taxon>Pentapetalae</taxon>
        <taxon>rosids</taxon>
        <taxon>malvids</taxon>
        <taxon>Brassicales</taxon>
        <taxon>Brassicaceae</taxon>
        <taxon>Brassiceae</taxon>
        <taxon>Brassica</taxon>
    </lineage>
</organism>
<protein>
    <submittedName>
        <fullName evidence="1">Uncharacterized protein</fullName>
    </submittedName>
</protein>
<dbReference type="Proteomes" id="UP000886595">
    <property type="component" value="Unassembled WGS sequence"/>
</dbReference>
<keyword evidence="2" id="KW-1185">Reference proteome</keyword>
<dbReference type="PANTHER" id="PTHR35300:SF5">
    <property type="entry name" value="HISTONE ACETYLTRANSFERASE"/>
    <property type="match status" value="1"/>
</dbReference>
<sequence>MTLKWWKRRCRGQGQDRTTVSDEIDIAEYVDMNIITGFLQPCIEAALHLGCTPRRASRSQRNINSRCYLSQDSTNLDLPPQYQVFMKPNNFAPKNLPIMTFHNDVLSSPQEKCHVSKYFSYPLCYSLQVPYLPISNNVTDSYKSKYSRPVGVKDATLNGIIFGGCDLSLPSWRCHISNSKRTKIRSSNNKR</sequence>
<proteinExistence type="predicted"/>
<dbReference type="EMBL" id="JAAMPC010000003">
    <property type="protein sequence ID" value="KAG2319526.1"/>
    <property type="molecule type" value="Genomic_DNA"/>
</dbReference>
<evidence type="ECO:0000313" key="1">
    <source>
        <dbReference type="EMBL" id="KAG2319526.1"/>
    </source>
</evidence>
<dbReference type="AlphaFoldDB" id="A0A8X7VY20"/>
<comment type="caution">
    <text evidence="1">The sequence shown here is derived from an EMBL/GenBank/DDBJ whole genome shotgun (WGS) entry which is preliminary data.</text>
</comment>
<accession>A0A8X7VY20</accession>
<dbReference type="PANTHER" id="PTHR35300">
    <property type="entry name" value="COACTIVATOR CBP, KIX DOMAIN-CONTAINING PROTEIN-RELATED"/>
    <property type="match status" value="1"/>
</dbReference>
<name>A0A8X7VY20_BRACI</name>
<reference evidence="1 2" key="1">
    <citation type="submission" date="2020-02" db="EMBL/GenBank/DDBJ databases">
        <authorList>
            <person name="Ma Q."/>
            <person name="Huang Y."/>
            <person name="Song X."/>
            <person name="Pei D."/>
        </authorList>
    </citation>
    <scope>NUCLEOTIDE SEQUENCE [LARGE SCALE GENOMIC DNA]</scope>
    <source>
        <strain evidence="1">Sxm20200214</strain>
        <tissue evidence="1">Leaf</tissue>
    </source>
</reference>
<evidence type="ECO:0000313" key="2">
    <source>
        <dbReference type="Proteomes" id="UP000886595"/>
    </source>
</evidence>
<gene>
    <name evidence="1" type="ORF">Bca52824_012739</name>
</gene>
<dbReference type="OrthoDB" id="1937968at2759"/>